<keyword evidence="1" id="KW-1133">Transmembrane helix</keyword>
<accession>A0A023AXZ3</accession>
<dbReference type="InterPro" id="IPR017937">
    <property type="entry name" value="Thioredoxin_CS"/>
</dbReference>
<dbReference type="Pfam" id="PF00085">
    <property type="entry name" value="Thioredoxin"/>
    <property type="match status" value="1"/>
</dbReference>
<organism evidence="3 4">
    <name type="scientific">Gregarina niphandrodes</name>
    <name type="common">Septate eugregarine</name>
    <dbReference type="NCBI Taxonomy" id="110365"/>
    <lineage>
        <taxon>Eukaryota</taxon>
        <taxon>Sar</taxon>
        <taxon>Alveolata</taxon>
        <taxon>Apicomplexa</taxon>
        <taxon>Conoidasida</taxon>
        <taxon>Gregarinasina</taxon>
        <taxon>Eugregarinorida</taxon>
        <taxon>Gregarinidae</taxon>
        <taxon>Gregarina</taxon>
    </lineage>
</organism>
<evidence type="ECO:0000313" key="3">
    <source>
        <dbReference type="EMBL" id="EZG43519.1"/>
    </source>
</evidence>
<keyword evidence="4" id="KW-1185">Reference proteome</keyword>
<dbReference type="SUPFAM" id="SSF52833">
    <property type="entry name" value="Thioredoxin-like"/>
    <property type="match status" value="1"/>
</dbReference>
<dbReference type="AlphaFoldDB" id="A0A023AXZ3"/>
<dbReference type="EMBL" id="AFNH02001264">
    <property type="protein sequence ID" value="EZG43519.1"/>
    <property type="molecule type" value="Genomic_DNA"/>
</dbReference>
<dbReference type="InterPro" id="IPR036249">
    <property type="entry name" value="Thioredoxin-like_sf"/>
</dbReference>
<dbReference type="VEuPathDB" id="CryptoDB:GNI_168900"/>
<evidence type="ECO:0000313" key="4">
    <source>
        <dbReference type="Proteomes" id="UP000019763"/>
    </source>
</evidence>
<sequence>MGFLCFGNICLGNLFQLLLFAFFGYRLVTGYLQHSSESSAVEEFRGNDAKRRRAEQVGAVSPKEDVSQLPGLKSVIERYATSGPSFLKRDQDRYILIKFSATWCGPCRQVAPFVDLLRYCYKFLLVNVDIDSAAPELKRVATAVPTFVLLKLQKNDGPVSGLDFLGMKVVSKLTGGSPGPVENLLRTHCTKFEKLPM</sequence>
<dbReference type="RefSeq" id="XP_011133252.1">
    <property type="nucleotide sequence ID" value="XM_011134950.1"/>
</dbReference>
<dbReference type="CDD" id="cd02947">
    <property type="entry name" value="TRX_family"/>
    <property type="match status" value="1"/>
</dbReference>
<name>A0A023AXZ3_GRENI</name>
<dbReference type="GeneID" id="22915795"/>
<evidence type="ECO:0000256" key="1">
    <source>
        <dbReference type="SAM" id="Phobius"/>
    </source>
</evidence>
<comment type="caution">
    <text evidence="3">The sequence shown here is derived from an EMBL/GenBank/DDBJ whole genome shotgun (WGS) entry which is preliminary data.</text>
</comment>
<gene>
    <name evidence="3" type="ORF">GNI_168900</name>
</gene>
<dbReference type="Proteomes" id="UP000019763">
    <property type="component" value="Unassembled WGS sequence"/>
</dbReference>
<dbReference type="Gene3D" id="3.40.30.10">
    <property type="entry name" value="Glutaredoxin"/>
    <property type="match status" value="1"/>
</dbReference>
<proteinExistence type="predicted"/>
<dbReference type="InterPro" id="IPR013766">
    <property type="entry name" value="Thioredoxin_domain"/>
</dbReference>
<feature type="transmembrane region" description="Helical" evidence="1">
    <location>
        <begin position="6"/>
        <end position="28"/>
    </location>
</feature>
<reference evidence="3" key="1">
    <citation type="submission" date="2013-12" db="EMBL/GenBank/DDBJ databases">
        <authorList>
            <person name="Omoto C.K."/>
            <person name="Sibley D."/>
            <person name="Venepally P."/>
            <person name="Hadjithomas M."/>
            <person name="Karamycheva S."/>
            <person name="Brunk B."/>
            <person name="Roos D."/>
            <person name="Caler E."/>
            <person name="Lorenzi H."/>
        </authorList>
    </citation>
    <scope>NUCLEOTIDE SEQUENCE</scope>
</reference>
<keyword evidence="1" id="KW-0812">Transmembrane</keyword>
<evidence type="ECO:0000259" key="2">
    <source>
        <dbReference type="Pfam" id="PF00085"/>
    </source>
</evidence>
<keyword evidence="1" id="KW-0472">Membrane</keyword>
<dbReference type="OrthoDB" id="2121326at2759"/>
<feature type="domain" description="Thioredoxin" evidence="2">
    <location>
        <begin position="91"/>
        <end position="160"/>
    </location>
</feature>
<dbReference type="PROSITE" id="PS00194">
    <property type="entry name" value="THIOREDOXIN_1"/>
    <property type="match status" value="1"/>
</dbReference>
<protein>
    <submittedName>
        <fullName evidence="3">Thioredoxin</fullName>
    </submittedName>
</protein>